<comment type="caution">
    <text evidence="2">The sequence shown here is derived from an EMBL/GenBank/DDBJ whole genome shotgun (WGS) entry which is preliminary data.</text>
</comment>
<evidence type="ECO:0000259" key="1">
    <source>
        <dbReference type="Pfam" id="PF21882"/>
    </source>
</evidence>
<dbReference type="Gene3D" id="2.60.40.3940">
    <property type="match status" value="1"/>
</dbReference>
<proteinExistence type="predicted"/>
<reference evidence="2" key="1">
    <citation type="journal article" date="2020" name="Fungal Divers.">
        <title>Resolving the Mortierellaceae phylogeny through synthesis of multi-gene phylogenetics and phylogenomics.</title>
        <authorList>
            <person name="Vandepol N."/>
            <person name="Liber J."/>
            <person name="Desiro A."/>
            <person name="Na H."/>
            <person name="Kennedy M."/>
            <person name="Barry K."/>
            <person name="Grigoriev I.V."/>
            <person name="Miller A.N."/>
            <person name="O'Donnell K."/>
            <person name="Stajich J.E."/>
            <person name="Bonito G."/>
        </authorList>
    </citation>
    <scope>NUCLEOTIDE SEQUENCE</scope>
    <source>
        <strain evidence="2">NVP60</strain>
    </source>
</reference>
<name>A0A9P6QRM7_9FUNG</name>
<keyword evidence="3" id="KW-1185">Reference proteome</keyword>
<feature type="domain" description="Putative tail fiber protein gp53-like C-terminal" evidence="1">
    <location>
        <begin position="254"/>
        <end position="315"/>
    </location>
</feature>
<protein>
    <recommendedName>
        <fullName evidence="1">Putative tail fiber protein gp53-like C-terminal domain-containing protein</fullName>
    </recommendedName>
</protein>
<dbReference type="Proteomes" id="UP000823405">
    <property type="component" value="Unassembled WGS sequence"/>
</dbReference>
<dbReference type="EMBL" id="JAAAIN010003589">
    <property type="protein sequence ID" value="KAG0285028.1"/>
    <property type="molecule type" value="Genomic_DNA"/>
</dbReference>
<dbReference type="Pfam" id="PF21882">
    <property type="entry name" value="Gp53-like_C"/>
    <property type="match status" value="1"/>
</dbReference>
<organism evidence="2 3">
    <name type="scientific">Linnemannia gamsii</name>
    <dbReference type="NCBI Taxonomy" id="64522"/>
    <lineage>
        <taxon>Eukaryota</taxon>
        <taxon>Fungi</taxon>
        <taxon>Fungi incertae sedis</taxon>
        <taxon>Mucoromycota</taxon>
        <taxon>Mortierellomycotina</taxon>
        <taxon>Mortierellomycetes</taxon>
        <taxon>Mortierellales</taxon>
        <taxon>Mortierellaceae</taxon>
        <taxon>Linnemannia</taxon>
    </lineage>
</organism>
<evidence type="ECO:0000313" key="2">
    <source>
        <dbReference type="EMBL" id="KAG0285028.1"/>
    </source>
</evidence>
<feature type="non-terminal residue" evidence="2">
    <location>
        <position position="320"/>
    </location>
</feature>
<dbReference type="AlphaFoldDB" id="A0A9P6QRM7"/>
<sequence length="320" mass="35803">MQQKFFIKPFAELGDRETVPNDIQITGDVSYEQGYGYDYQRDQATDPLAKPIERTKLNAILHDITGVLQQYQTIGTPVWATKADSDSHQVPYTQCARVLYRAKETDRWAVYESLVDNNTAAPSDTDKWRRIVSAIASEEQAIAGTDHNTIMTPLRVAQATFNKQPNLGYTPVQQGTGIGQASNAVKVGWSGQGRLKATVDDTDQGNFVFDQHLASYASIDYVDKHYLKPEDADSRYFRREELIFPVLKTGYQALPSGLILQWGFVEKLPRSAVKVTYPIAFPHAVFSVYATNSGRTGGGINAINVMVKGTQDFQLYRDHH</sequence>
<gene>
    <name evidence="2" type="ORF">BGZ97_007960</name>
</gene>
<dbReference type="InterPro" id="IPR054075">
    <property type="entry name" value="Gp53-like_C"/>
</dbReference>
<accession>A0A9P6QRM7</accession>
<evidence type="ECO:0000313" key="3">
    <source>
        <dbReference type="Proteomes" id="UP000823405"/>
    </source>
</evidence>